<keyword evidence="2" id="KW-0378">Hydrolase</keyword>
<dbReference type="GO" id="GO:0016314">
    <property type="term" value="F:phosphatidylinositol-3,4,5-trisphosphate 3-phosphatase activity"/>
    <property type="evidence" value="ECO:0007669"/>
    <property type="project" value="UniProtKB-EC"/>
</dbReference>
<dbReference type="InterPro" id="IPR029021">
    <property type="entry name" value="Prot-tyrosine_phosphatase-like"/>
</dbReference>
<dbReference type="KEGG" id="pchm:VFPPC_07548"/>
<feature type="compositionally biased region" description="Basic and acidic residues" evidence="3">
    <location>
        <begin position="308"/>
        <end position="318"/>
    </location>
</feature>
<dbReference type="InterPro" id="IPR051281">
    <property type="entry name" value="Dual-spec_lipid-protein_phosph"/>
</dbReference>
<protein>
    <recommendedName>
        <fullName evidence="1">phosphatidylinositol-3,4,5-trisphosphate 3-phosphatase</fullName>
        <ecNumber evidence="1">3.1.3.67</ecNumber>
    </recommendedName>
</protein>
<dbReference type="GeneID" id="28850381"/>
<dbReference type="PANTHER" id="PTHR12305">
    <property type="entry name" value="PHOSPHATASE WITH HOMOLOGY TO TENSIN"/>
    <property type="match status" value="1"/>
</dbReference>
<dbReference type="GO" id="GO:0043491">
    <property type="term" value="P:phosphatidylinositol 3-kinase/protein kinase B signal transduction"/>
    <property type="evidence" value="ECO:0007669"/>
    <property type="project" value="TreeGrafter"/>
</dbReference>
<organism evidence="6 7">
    <name type="scientific">Pochonia chlamydosporia 170</name>
    <dbReference type="NCBI Taxonomy" id="1380566"/>
    <lineage>
        <taxon>Eukaryota</taxon>
        <taxon>Fungi</taxon>
        <taxon>Dikarya</taxon>
        <taxon>Ascomycota</taxon>
        <taxon>Pezizomycotina</taxon>
        <taxon>Sordariomycetes</taxon>
        <taxon>Hypocreomycetidae</taxon>
        <taxon>Hypocreales</taxon>
        <taxon>Clavicipitaceae</taxon>
        <taxon>Pochonia</taxon>
    </lineage>
</organism>
<dbReference type="SUPFAM" id="SSF52799">
    <property type="entry name" value="(Phosphotyrosine protein) phosphatases II"/>
    <property type="match status" value="1"/>
</dbReference>
<dbReference type="GO" id="GO:0051896">
    <property type="term" value="P:regulation of phosphatidylinositol 3-kinase/protein kinase B signal transduction"/>
    <property type="evidence" value="ECO:0007669"/>
    <property type="project" value="TreeGrafter"/>
</dbReference>
<dbReference type="Pfam" id="PF00782">
    <property type="entry name" value="DSPc"/>
    <property type="match status" value="1"/>
</dbReference>
<dbReference type="GO" id="GO:0042995">
    <property type="term" value="C:cell projection"/>
    <property type="evidence" value="ECO:0007669"/>
    <property type="project" value="TreeGrafter"/>
</dbReference>
<dbReference type="Gene3D" id="3.90.190.10">
    <property type="entry name" value="Protein tyrosine phosphatase superfamily"/>
    <property type="match status" value="1"/>
</dbReference>
<feature type="domain" description="Phosphatase tensin-type" evidence="5">
    <location>
        <begin position="12"/>
        <end position="209"/>
    </location>
</feature>
<dbReference type="GO" id="GO:0005829">
    <property type="term" value="C:cytosol"/>
    <property type="evidence" value="ECO:0007669"/>
    <property type="project" value="TreeGrafter"/>
</dbReference>
<reference evidence="6 7" key="1">
    <citation type="journal article" date="2016" name="PLoS Pathog.">
        <title>Biosynthesis of antibiotic leucinostatins in bio-control fungus Purpureocillium lilacinum and their inhibition on phytophthora revealed by genome mining.</title>
        <authorList>
            <person name="Wang G."/>
            <person name="Liu Z."/>
            <person name="Lin R."/>
            <person name="Li E."/>
            <person name="Mao Z."/>
            <person name="Ling J."/>
            <person name="Yang Y."/>
            <person name="Yin W.B."/>
            <person name="Xie B."/>
        </authorList>
    </citation>
    <scope>NUCLEOTIDE SEQUENCE [LARGE SCALE GENOMIC DNA]</scope>
    <source>
        <strain evidence="6">170</strain>
    </source>
</reference>
<dbReference type="InterPro" id="IPR000387">
    <property type="entry name" value="Tyr_Pase_dom"/>
</dbReference>
<dbReference type="EC" id="3.1.3.67" evidence="1"/>
<sequence>MASLLRQIVAGPRARHPEAGLDLCYVTDFIIATSGPSQTYPQLAYRNPLDQLTTFLDSKHGDNWAIWEFRAEGTGYPDDAVYGRVRHYPWPDHHPPPFRLVPMIMASMRNWLHGGDLDFQPLSPTHSAGEKSKSSSKHDKRVVVVHCKAGKGRSGTISCSYLISEEGWTVKDALTRFTERRMRPKFGPGVSIPSQLRWVSYVDRWTQHGKKYTDRPIEIVEIHVWGLRSGVKVDVEGFIEDGKKIRVFHTFTKKERVVVEAGVPPESGISDMFWDLAGYSASGAGSKDKVPSEVELADETNVAGEASGSERESRPSSEKKRHKLVNKGTGLIQRVQTGVGNGIDKARAKTGGSSNTLASESTSLTQGSDETEPGGLAVIFQPSEPIRIPNSDVNIAVERRNKTSKNLGLTMVSAVAHVWFNAFFEGQGAEQDGKASDSGVFTIDWEAMDDERLWRVAGGDGDEKGEEIVEPGEGEPVPQVAAADWKGSSTEGGKSEKDLGLRVQTQASADVSRASSLKSVARENDGDESAGGNDVDLEGVRSTGPEGEELAMEKDEDAKK</sequence>
<evidence type="ECO:0000256" key="2">
    <source>
        <dbReference type="ARBA" id="ARBA00022801"/>
    </source>
</evidence>
<feature type="region of interest" description="Disordered" evidence="3">
    <location>
        <begin position="287"/>
        <end position="323"/>
    </location>
</feature>
<feature type="compositionally biased region" description="Basic and acidic residues" evidence="3">
    <location>
        <begin position="551"/>
        <end position="560"/>
    </location>
</feature>
<dbReference type="STRING" id="1380566.A0A179FL26"/>
<dbReference type="GO" id="GO:0046856">
    <property type="term" value="P:phosphatidylinositol dephosphorylation"/>
    <property type="evidence" value="ECO:0007669"/>
    <property type="project" value="TreeGrafter"/>
</dbReference>
<dbReference type="InterPro" id="IPR016130">
    <property type="entry name" value="Tyr_Pase_AS"/>
</dbReference>
<feature type="domain" description="Tyrosine specific protein phosphatases" evidence="4">
    <location>
        <begin position="117"/>
        <end position="181"/>
    </location>
</feature>
<dbReference type="GO" id="GO:0005634">
    <property type="term" value="C:nucleus"/>
    <property type="evidence" value="ECO:0007669"/>
    <property type="project" value="TreeGrafter"/>
</dbReference>
<dbReference type="PROSITE" id="PS50056">
    <property type="entry name" value="TYR_PHOSPHATASE_2"/>
    <property type="match status" value="1"/>
</dbReference>
<evidence type="ECO:0000259" key="4">
    <source>
        <dbReference type="PROSITE" id="PS50056"/>
    </source>
</evidence>
<comment type="caution">
    <text evidence="6">The sequence shown here is derived from an EMBL/GenBank/DDBJ whole genome shotgun (WGS) entry which is preliminary data.</text>
</comment>
<dbReference type="Proteomes" id="UP000078397">
    <property type="component" value="Unassembled WGS sequence"/>
</dbReference>
<keyword evidence="7" id="KW-1185">Reference proteome</keyword>
<name>A0A179FL26_METCM</name>
<evidence type="ECO:0000259" key="5">
    <source>
        <dbReference type="PROSITE" id="PS51181"/>
    </source>
</evidence>
<accession>A0A179FL26</accession>
<evidence type="ECO:0000313" key="7">
    <source>
        <dbReference type="Proteomes" id="UP000078397"/>
    </source>
</evidence>
<gene>
    <name evidence="6" type="ORF">VFPPC_07548</name>
</gene>
<evidence type="ECO:0000256" key="1">
    <source>
        <dbReference type="ARBA" id="ARBA00013015"/>
    </source>
</evidence>
<dbReference type="PROSITE" id="PS00383">
    <property type="entry name" value="TYR_PHOSPHATASE_1"/>
    <property type="match status" value="1"/>
</dbReference>
<dbReference type="OrthoDB" id="16692at2759"/>
<dbReference type="GO" id="GO:0005886">
    <property type="term" value="C:plasma membrane"/>
    <property type="evidence" value="ECO:0007669"/>
    <property type="project" value="TreeGrafter"/>
</dbReference>
<feature type="region of interest" description="Disordered" evidence="3">
    <location>
        <begin position="340"/>
        <end position="373"/>
    </location>
</feature>
<dbReference type="InterPro" id="IPR029023">
    <property type="entry name" value="Tensin_phosphatase"/>
</dbReference>
<dbReference type="PANTHER" id="PTHR12305:SF81">
    <property type="entry name" value="PHOSPHATIDYLINOSITOL 3,4,5-TRISPHOSPHATE 3-PHOSPHATASE AND DUAL-SPECIFICITY PROTEIN PHOSPHATASE PTEN"/>
    <property type="match status" value="1"/>
</dbReference>
<evidence type="ECO:0000256" key="3">
    <source>
        <dbReference type="SAM" id="MobiDB-lite"/>
    </source>
</evidence>
<dbReference type="PROSITE" id="PS51181">
    <property type="entry name" value="PPASE_TENSIN"/>
    <property type="match status" value="1"/>
</dbReference>
<proteinExistence type="predicted"/>
<dbReference type="GO" id="GO:0004725">
    <property type="term" value="F:protein tyrosine phosphatase activity"/>
    <property type="evidence" value="ECO:0007669"/>
    <property type="project" value="TreeGrafter"/>
</dbReference>
<feature type="compositionally biased region" description="Acidic residues" evidence="3">
    <location>
        <begin position="463"/>
        <end position="473"/>
    </location>
</feature>
<feature type="region of interest" description="Disordered" evidence="3">
    <location>
        <begin position="457"/>
        <end position="560"/>
    </location>
</feature>
<dbReference type="CDD" id="cd14497">
    <property type="entry name" value="PTP_PTEN-like"/>
    <property type="match status" value="1"/>
</dbReference>
<dbReference type="AlphaFoldDB" id="A0A179FL26"/>
<evidence type="ECO:0000313" key="6">
    <source>
        <dbReference type="EMBL" id="OAQ65920.2"/>
    </source>
</evidence>
<feature type="compositionally biased region" description="Polar residues" evidence="3">
    <location>
        <begin position="503"/>
        <end position="518"/>
    </location>
</feature>
<dbReference type="InterPro" id="IPR000340">
    <property type="entry name" value="Dual-sp_phosphatase_cat-dom"/>
</dbReference>
<feature type="compositionally biased region" description="Polar residues" evidence="3">
    <location>
        <begin position="351"/>
        <end position="368"/>
    </location>
</feature>
<dbReference type="RefSeq" id="XP_022284357.1">
    <property type="nucleotide sequence ID" value="XM_022428569.1"/>
</dbReference>
<dbReference type="EMBL" id="LSBJ02000004">
    <property type="protein sequence ID" value="OAQ65920.2"/>
    <property type="molecule type" value="Genomic_DNA"/>
</dbReference>